<organism evidence="1 2">
    <name type="scientific">Marchantia polymorpha</name>
    <name type="common">Common liverwort</name>
    <name type="synonym">Marchantia aquatica</name>
    <dbReference type="NCBI Taxonomy" id="3197"/>
    <lineage>
        <taxon>Eukaryota</taxon>
        <taxon>Viridiplantae</taxon>
        <taxon>Streptophyta</taxon>
        <taxon>Embryophyta</taxon>
        <taxon>Marchantiophyta</taxon>
        <taxon>Marchantiopsida</taxon>
        <taxon>Marchantiidae</taxon>
        <taxon>Marchantiales</taxon>
        <taxon>Marchantiaceae</taxon>
        <taxon>Marchantia</taxon>
    </lineage>
</organism>
<gene>
    <name evidence="1" type="ORF">MARPO_0071s0044</name>
</gene>
<sequence>MLHDAYGCYLVLMLLPGRYEYYFILDKNCIYQDEVYLNIHHELEVFERDEGPESLRSNYTCDFFTSEDFEENLRCHPHICPPRCLMPCIWKGNRV</sequence>
<dbReference type="Proteomes" id="UP000244005">
    <property type="component" value="Unassembled WGS sequence"/>
</dbReference>
<evidence type="ECO:0000313" key="2">
    <source>
        <dbReference type="Proteomes" id="UP000244005"/>
    </source>
</evidence>
<dbReference type="EMBL" id="KZ772743">
    <property type="protein sequence ID" value="PTQ35428.1"/>
    <property type="molecule type" value="Genomic_DNA"/>
</dbReference>
<accession>A0A2R6WNJ6</accession>
<keyword evidence="2" id="KW-1185">Reference proteome</keyword>
<evidence type="ECO:0000313" key="1">
    <source>
        <dbReference type="EMBL" id="PTQ35428.1"/>
    </source>
</evidence>
<dbReference type="Gramene" id="Mp5g15660.1">
    <property type="protein sequence ID" value="Mp5g15660.1.cds"/>
    <property type="gene ID" value="Mp5g15660"/>
</dbReference>
<name>A0A2R6WNJ6_MARPO</name>
<dbReference type="AlphaFoldDB" id="A0A2R6WNJ6"/>
<reference evidence="2" key="1">
    <citation type="journal article" date="2017" name="Cell">
        <title>Insights into land plant evolution garnered from the Marchantia polymorpha genome.</title>
        <authorList>
            <person name="Bowman J.L."/>
            <person name="Kohchi T."/>
            <person name="Yamato K.T."/>
            <person name="Jenkins J."/>
            <person name="Shu S."/>
            <person name="Ishizaki K."/>
            <person name="Yamaoka S."/>
            <person name="Nishihama R."/>
            <person name="Nakamura Y."/>
            <person name="Berger F."/>
            <person name="Adam C."/>
            <person name="Aki S.S."/>
            <person name="Althoff F."/>
            <person name="Araki T."/>
            <person name="Arteaga-Vazquez M.A."/>
            <person name="Balasubrmanian S."/>
            <person name="Barry K."/>
            <person name="Bauer D."/>
            <person name="Boehm C.R."/>
            <person name="Briginshaw L."/>
            <person name="Caballero-Perez J."/>
            <person name="Catarino B."/>
            <person name="Chen F."/>
            <person name="Chiyoda S."/>
            <person name="Chovatia M."/>
            <person name="Davies K.M."/>
            <person name="Delmans M."/>
            <person name="Demura T."/>
            <person name="Dierschke T."/>
            <person name="Dolan L."/>
            <person name="Dorantes-Acosta A.E."/>
            <person name="Eklund D.M."/>
            <person name="Florent S.N."/>
            <person name="Flores-Sandoval E."/>
            <person name="Fujiyama A."/>
            <person name="Fukuzawa H."/>
            <person name="Galik B."/>
            <person name="Grimanelli D."/>
            <person name="Grimwood J."/>
            <person name="Grossniklaus U."/>
            <person name="Hamada T."/>
            <person name="Haseloff J."/>
            <person name="Hetherington A.J."/>
            <person name="Higo A."/>
            <person name="Hirakawa Y."/>
            <person name="Hundley H.N."/>
            <person name="Ikeda Y."/>
            <person name="Inoue K."/>
            <person name="Inoue S.I."/>
            <person name="Ishida S."/>
            <person name="Jia Q."/>
            <person name="Kakita M."/>
            <person name="Kanazawa T."/>
            <person name="Kawai Y."/>
            <person name="Kawashima T."/>
            <person name="Kennedy M."/>
            <person name="Kinose K."/>
            <person name="Kinoshita T."/>
            <person name="Kohara Y."/>
            <person name="Koide E."/>
            <person name="Komatsu K."/>
            <person name="Kopischke S."/>
            <person name="Kubo M."/>
            <person name="Kyozuka J."/>
            <person name="Lagercrantz U."/>
            <person name="Lin S.S."/>
            <person name="Lindquist E."/>
            <person name="Lipzen A.M."/>
            <person name="Lu C.W."/>
            <person name="De Luna E."/>
            <person name="Martienssen R.A."/>
            <person name="Minamino N."/>
            <person name="Mizutani M."/>
            <person name="Mizutani M."/>
            <person name="Mochizuki N."/>
            <person name="Monte I."/>
            <person name="Mosher R."/>
            <person name="Nagasaki H."/>
            <person name="Nakagami H."/>
            <person name="Naramoto S."/>
            <person name="Nishitani K."/>
            <person name="Ohtani M."/>
            <person name="Okamoto T."/>
            <person name="Okumura M."/>
            <person name="Phillips J."/>
            <person name="Pollak B."/>
            <person name="Reinders A."/>
            <person name="Rovekamp M."/>
            <person name="Sano R."/>
            <person name="Sawa S."/>
            <person name="Schmid M.W."/>
            <person name="Shirakawa M."/>
            <person name="Solano R."/>
            <person name="Spunde A."/>
            <person name="Suetsugu N."/>
            <person name="Sugano S."/>
            <person name="Sugiyama A."/>
            <person name="Sun R."/>
            <person name="Suzuki Y."/>
            <person name="Takenaka M."/>
            <person name="Takezawa D."/>
            <person name="Tomogane H."/>
            <person name="Tsuzuki M."/>
            <person name="Ueda T."/>
            <person name="Umeda M."/>
            <person name="Ward J.M."/>
            <person name="Watanabe Y."/>
            <person name="Yazaki K."/>
            <person name="Yokoyama R."/>
            <person name="Yoshitake Y."/>
            <person name="Yotsui I."/>
            <person name="Zachgo S."/>
            <person name="Schmutz J."/>
        </authorList>
    </citation>
    <scope>NUCLEOTIDE SEQUENCE [LARGE SCALE GENOMIC DNA]</scope>
    <source>
        <strain evidence="2">Tak-1</strain>
    </source>
</reference>
<proteinExistence type="predicted"/>
<protein>
    <submittedName>
        <fullName evidence="1">Uncharacterized protein</fullName>
    </submittedName>
</protein>